<organism evidence="3 4">
    <name type="scientific">Apophysomyces ossiformis</name>
    <dbReference type="NCBI Taxonomy" id="679940"/>
    <lineage>
        <taxon>Eukaryota</taxon>
        <taxon>Fungi</taxon>
        <taxon>Fungi incertae sedis</taxon>
        <taxon>Mucoromycota</taxon>
        <taxon>Mucoromycotina</taxon>
        <taxon>Mucoromycetes</taxon>
        <taxon>Mucorales</taxon>
        <taxon>Mucorineae</taxon>
        <taxon>Mucoraceae</taxon>
        <taxon>Apophysomyces</taxon>
    </lineage>
</organism>
<feature type="transmembrane region" description="Helical" evidence="1">
    <location>
        <begin position="528"/>
        <end position="548"/>
    </location>
</feature>
<name>A0A8H7ERN7_9FUNG</name>
<dbReference type="GO" id="GO:0005783">
    <property type="term" value="C:endoplasmic reticulum"/>
    <property type="evidence" value="ECO:0007669"/>
    <property type="project" value="TreeGrafter"/>
</dbReference>
<reference evidence="3" key="1">
    <citation type="submission" date="2020-01" db="EMBL/GenBank/DDBJ databases">
        <title>Genome Sequencing of Three Apophysomyces-Like Fungal Strains Confirms a Novel Fungal Genus in the Mucoromycota with divergent Burkholderia-like Endosymbiotic Bacteria.</title>
        <authorList>
            <person name="Stajich J.E."/>
            <person name="Macias A.M."/>
            <person name="Carter-House D."/>
            <person name="Lovett B."/>
            <person name="Kasson L.R."/>
            <person name="Berry K."/>
            <person name="Grigoriev I."/>
            <person name="Chang Y."/>
            <person name="Spatafora J."/>
            <person name="Kasson M.T."/>
        </authorList>
    </citation>
    <scope>NUCLEOTIDE SEQUENCE</scope>
    <source>
        <strain evidence="3">NRRL A-21654</strain>
    </source>
</reference>
<evidence type="ECO:0000313" key="3">
    <source>
        <dbReference type="EMBL" id="KAF7723677.1"/>
    </source>
</evidence>
<dbReference type="Pfam" id="PF02383">
    <property type="entry name" value="Syja_N"/>
    <property type="match status" value="1"/>
</dbReference>
<gene>
    <name evidence="3" type="ORF">EC973_001768</name>
</gene>
<dbReference type="AlphaFoldDB" id="A0A8H7ERN7"/>
<dbReference type="EMBL" id="JABAYA010000143">
    <property type="protein sequence ID" value="KAF7723677.1"/>
    <property type="molecule type" value="Genomic_DNA"/>
</dbReference>
<keyword evidence="4" id="KW-1185">Reference proteome</keyword>
<accession>A0A8H7ERN7</accession>
<evidence type="ECO:0000256" key="1">
    <source>
        <dbReference type="SAM" id="Phobius"/>
    </source>
</evidence>
<keyword evidence="1" id="KW-0812">Transmembrane</keyword>
<sequence length="582" mass="66408">MLLGVVPPVTEQIRTLTVHGVMGFIQLHAGEYMIVITERDCIGTIGGHDICRVTAFQILPLPHNLAGLSEDQVQDEQSYVNLLEGHLKSNTFYYSHTYDLTQSLQRQTQFSAETLKQPLWKRADERFFWNRYLSSKLINANDNLDDFILPVLQGFVELQVTRINGKPFVLTLITRRSRHRAGTRYFSRGIDDQGHVSNFVETEQLVLYDGPGARQPFTGKKKLSYVQTRGSVPLQWAQVINLKYSPSLWVGEGRKSLAAARAHFDEQIKVYGPQILVNLVNKKGYELPVGQGYARVVEQLNDPRLHYTHFDFHNECSKMRWYRIQLLVDQLKDELAKQEYLSYDEGVVLKTQTSVIRTNCMDCLDRTNVVQSNFARWVLDQQLREIGVLEVGETVESHPGFMSVFRNVWADNADAVSCPYSGTGALKTDFTRTGNRTVAGMVQDFNNSVTRYVKNNFFDGQRQDAIDLFLGQYVVQSATKTAKQHCSPFATDKPLRIRVVPYILLFAIFMLLLILIRPDYPGFESTSAYFFLIVFWLSVINAAIRFALRHGDQFVQWPHLVPVALPDDWDDIDSKGSVEGSP</sequence>
<dbReference type="Proteomes" id="UP000605846">
    <property type="component" value="Unassembled WGS sequence"/>
</dbReference>
<comment type="caution">
    <text evidence="3">The sequence shown here is derived from an EMBL/GenBank/DDBJ whole genome shotgun (WGS) entry which is preliminary data.</text>
</comment>
<evidence type="ECO:0000259" key="2">
    <source>
        <dbReference type="PROSITE" id="PS50275"/>
    </source>
</evidence>
<protein>
    <recommendedName>
        <fullName evidence="2">SAC domain-containing protein</fullName>
    </recommendedName>
</protein>
<keyword evidence="1" id="KW-1133">Transmembrane helix</keyword>
<evidence type="ECO:0000313" key="4">
    <source>
        <dbReference type="Proteomes" id="UP000605846"/>
    </source>
</evidence>
<proteinExistence type="predicted"/>
<dbReference type="GO" id="GO:0046856">
    <property type="term" value="P:phosphatidylinositol dephosphorylation"/>
    <property type="evidence" value="ECO:0007669"/>
    <property type="project" value="TreeGrafter"/>
</dbReference>
<dbReference type="OrthoDB" id="405996at2759"/>
<keyword evidence="1" id="KW-0472">Membrane</keyword>
<dbReference type="InterPro" id="IPR002013">
    <property type="entry name" value="SAC_dom"/>
</dbReference>
<dbReference type="PANTHER" id="PTHR45662">
    <property type="entry name" value="PHOSPHATIDYLINOSITIDE PHOSPHATASE SAC1"/>
    <property type="match status" value="1"/>
</dbReference>
<feature type="transmembrane region" description="Helical" evidence="1">
    <location>
        <begin position="499"/>
        <end position="516"/>
    </location>
</feature>
<dbReference type="GO" id="GO:0043812">
    <property type="term" value="F:phosphatidylinositol-4-phosphate phosphatase activity"/>
    <property type="evidence" value="ECO:0007669"/>
    <property type="project" value="TreeGrafter"/>
</dbReference>
<dbReference type="PANTHER" id="PTHR45662:SF2">
    <property type="entry name" value="PHOSPHATIDYLINOSITOL-3-PHOSPHATASE SAC1"/>
    <property type="match status" value="1"/>
</dbReference>
<feature type="domain" description="SAC" evidence="2">
    <location>
        <begin position="83"/>
        <end position="422"/>
    </location>
</feature>
<dbReference type="PROSITE" id="PS50275">
    <property type="entry name" value="SAC"/>
    <property type="match status" value="1"/>
</dbReference>